<feature type="compositionally biased region" description="Low complexity" evidence="5">
    <location>
        <begin position="989"/>
        <end position="999"/>
    </location>
</feature>
<feature type="compositionally biased region" description="Low complexity" evidence="5">
    <location>
        <begin position="1"/>
        <end position="17"/>
    </location>
</feature>
<keyword evidence="2 6" id="KW-0812">Transmembrane</keyword>
<evidence type="ECO:0000256" key="3">
    <source>
        <dbReference type="ARBA" id="ARBA00022989"/>
    </source>
</evidence>
<gene>
    <name evidence="7" type="primary">Dgri\GH22678</name>
    <name evidence="7" type="ORF">Dgri_GH22678</name>
</gene>
<feature type="compositionally biased region" description="Polar residues" evidence="5">
    <location>
        <begin position="1017"/>
        <end position="1027"/>
    </location>
</feature>
<dbReference type="OMA" id="ILNKPDM"/>
<dbReference type="GO" id="GO:0019230">
    <property type="term" value="P:proprioception"/>
    <property type="evidence" value="ECO:0007669"/>
    <property type="project" value="EnsemblMetazoa"/>
</dbReference>
<evidence type="ECO:0000256" key="5">
    <source>
        <dbReference type="SAM" id="MobiDB-lite"/>
    </source>
</evidence>
<dbReference type="Pfam" id="PF15795">
    <property type="entry name" value="Spec3"/>
    <property type="match status" value="1"/>
</dbReference>
<feature type="compositionally biased region" description="Polar residues" evidence="5">
    <location>
        <begin position="1127"/>
        <end position="1137"/>
    </location>
</feature>
<evidence type="ECO:0000256" key="2">
    <source>
        <dbReference type="ARBA" id="ARBA00022692"/>
    </source>
</evidence>
<feature type="region of interest" description="Disordered" evidence="5">
    <location>
        <begin position="1417"/>
        <end position="1459"/>
    </location>
</feature>
<dbReference type="HOGENOM" id="CLU_242905_0_0_1"/>
<protein>
    <submittedName>
        <fullName evidence="7">GH22678</fullName>
    </submittedName>
</protein>
<feature type="compositionally biased region" description="Polar residues" evidence="5">
    <location>
        <begin position="189"/>
        <end position="204"/>
    </location>
</feature>
<dbReference type="GO" id="GO:0042330">
    <property type="term" value="P:taxis"/>
    <property type="evidence" value="ECO:0007669"/>
    <property type="project" value="EnsemblMetazoa"/>
</dbReference>
<feature type="region of interest" description="Disordered" evidence="5">
    <location>
        <begin position="649"/>
        <end position="773"/>
    </location>
</feature>
<feature type="transmembrane region" description="Helical" evidence="6">
    <location>
        <begin position="1741"/>
        <end position="1766"/>
    </location>
</feature>
<dbReference type="GO" id="GO:0071683">
    <property type="term" value="C:sensory dendrite"/>
    <property type="evidence" value="ECO:0007669"/>
    <property type="project" value="EnsemblMetazoa"/>
</dbReference>
<feature type="compositionally biased region" description="Polar residues" evidence="5">
    <location>
        <begin position="953"/>
        <end position="981"/>
    </location>
</feature>
<dbReference type="PANTHER" id="PTHR21676:SF6">
    <property type="entry name" value="PROTEIN STUM"/>
    <property type="match status" value="1"/>
</dbReference>
<feature type="region of interest" description="Disordered" evidence="5">
    <location>
        <begin position="787"/>
        <end position="1197"/>
    </location>
</feature>
<proteinExistence type="predicted"/>
<feature type="compositionally biased region" description="Low complexity" evidence="5">
    <location>
        <begin position="1265"/>
        <end position="1288"/>
    </location>
</feature>
<feature type="compositionally biased region" description="Basic and acidic residues" evidence="5">
    <location>
        <begin position="878"/>
        <end position="952"/>
    </location>
</feature>
<feature type="compositionally biased region" description="Polar residues" evidence="5">
    <location>
        <begin position="1035"/>
        <end position="1063"/>
    </location>
</feature>
<feature type="compositionally biased region" description="Polar residues" evidence="5">
    <location>
        <begin position="1351"/>
        <end position="1361"/>
    </location>
</feature>
<dbReference type="InterPro" id="IPR026673">
    <property type="entry name" value="SPEC3/Stum"/>
</dbReference>
<evidence type="ECO:0000256" key="6">
    <source>
        <dbReference type="SAM" id="Phobius"/>
    </source>
</evidence>
<feature type="region of interest" description="Disordered" evidence="5">
    <location>
        <begin position="437"/>
        <end position="480"/>
    </location>
</feature>
<feature type="transmembrane region" description="Helical" evidence="6">
    <location>
        <begin position="1786"/>
        <end position="1809"/>
    </location>
</feature>
<evidence type="ECO:0000313" key="7">
    <source>
        <dbReference type="EMBL" id="EDV98436.1"/>
    </source>
</evidence>
<keyword evidence="3 6" id="KW-1133">Transmembrane helix</keyword>
<feature type="region of interest" description="Disordered" evidence="5">
    <location>
        <begin position="587"/>
        <end position="610"/>
    </location>
</feature>
<feature type="region of interest" description="Disordered" evidence="5">
    <location>
        <begin position="302"/>
        <end position="322"/>
    </location>
</feature>
<comment type="subcellular location">
    <subcellularLocation>
        <location evidence="1">Membrane</location>
        <topology evidence="1">Multi-pass membrane protein</topology>
    </subcellularLocation>
</comment>
<feature type="compositionally biased region" description="Basic and acidic residues" evidence="5">
    <location>
        <begin position="667"/>
        <end position="681"/>
    </location>
</feature>
<dbReference type="PhylomeDB" id="B4JVG8"/>
<feature type="compositionally biased region" description="Polar residues" evidence="5">
    <location>
        <begin position="437"/>
        <end position="450"/>
    </location>
</feature>
<dbReference type="FunCoup" id="B4JVG8">
    <property type="interactions" value="8"/>
</dbReference>
<feature type="compositionally biased region" description="Polar residues" evidence="5">
    <location>
        <begin position="682"/>
        <end position="692"/>
    </location>
</feature>
<feature type="region of interest" description="Disordered" evidence="5">
    <location>
        <begin position="1216"/>
        <end position="1373"/>
    </location>
</feature>
<keyword evidence="4 6" id="KW-0472">Membrane</keyword>
<evidence type="ECO:0000313" key="8">
    <source>
        <dbReference type="Proteomes" id="UP000001070"/>
    </source>
</evidence>
<feature type="region of interest" description="Disordered" evidence="5">
    <location>
        <begin position="1"/>
        <end position="22"/>
    </location>
</feature>
<feature type="compositionally biased region" description="Basic and acidic residues" evidence="5">
    <location>
        <begin position="1305"/>
        <end position="1316"/>
    </location>
</feature>
<dbReference type="PANTHER" id="PTHR21676">
    <property type="entry name" value="PROTEIN STUM"/>
    <property type="match status" value="1"/>
</dbReference>
<feature type="compositionally biased region" description="Basic and acidic residues" evidence="5">
    <location>
        <begin position="1175"/>
        <end position="1188"/>
    </location>
</feature>
<feature type="region of interest" description="Disordered" evidence="5">
    <location>
        <begin position="172"/>
        <end position="252"/>
    </location>
</feature>
<dbReference type="EMBL" id="CH916375">
    <property type="protein sequence ID" value="EDV98436.1"/>
    <property type="molecule type" value="Genomic_DNA"/>
</dbReference>
<reference evidence="7 8" key="1">
    <citation type="journal article" date="2007" name="Nature">
        <title>Evolution of genes and genomes on the Drosophila phylogeny.</title>
        <authorList>
            <consortium name="Drosophila 12 Genomes Consortium"/>
            <person name="Clark A.G."/>
            <person name="Eisen M.B."/>
            <person name="Smith D.R."/>
            <person name="Bergman C.M."/>
            <person name="Oliver B."/>
            <person name="Markow T.A."/>
            <person name="Kaufman T.C."/>
            <person name="Kellis M."/>
            <person name="Gelbart W."/>
            <person name="Iyer V.N."/>
            <person name="Pollard D.A."/>
            <person name="Sackton T.B."/>
            <person name="Larracuente A.M."/>
            <person name="Singh N.D."/>
            <person name="Abad J.P."/>
            <person name="Abt D.N."/>
            <person name="Adryan B."/>
            <person name="Aguade M."/>
            <person name="Akashi H."/>
            <person name="Anderson W.W."/>
            <person name="Aquadro C.F."/>
            <person name="Ardell D.H."/>
            <person name="Arguello R."/>
            <person name="Artieri C.G."/>
            <person name="Barbash D.A."/>
            <person name="Barker D."/>
            <person name="Barsanti P."/>
            <person name="Batterham P."/>
            <person name="Batzoglou S."/>
            <person name="Begun D."/>
            <person name="Bhutkar A."/>
            <person name="Blanco E."/>
            <person name="Bosak S.A."/>
            <person name="Bradley R.K."/>
            <person name="Brand A.D."/>
            <person name="Brent M.R."/>
            <person name="Brooks A.N."/>
            <person name="Brown R.H."/>
            <person name="Butlin R.K."/>
            <person name="Caggese C."/>
            <person name="Calvi B.R."/>
            <person name="Bernardo de Carvalho A."/>
            <person name="Caspi A."/>
            <person name="Castrezana S."/>
            <person name="Celniker S.E."/>
            <person name="Chang J.L."/>
            <person name="Chapple C."/>
            <person name="Chatterji S."/>
            <person name="Chinwalla A."/>
            <person name="Civetta A."/>
            <person name="Clifton S.W."/>
            <person name="Comeron J.M."/>
            <person name="Costello J.C."/>
            <person name="Coyne J.A."/>
            <person name="Daub J."/>
            <person name="David R.G."/>
            <person name="Delcher A.L."/>
            <person name="Delehaunty K."/>
            <person name="Do C.B."/>
            <person name="Ebling H."/>
            <person name="Edwards K."/>
            <person name="Eickbush T."/>
            <person name="Evans J.D."/>
            <person name="Filipski A."/>
            <person name="Findeiss S."/>
            <person name="Freyhult E."/>
            <person name="Fulton L."/>
            <person name="Fulton R."/>
            <person name="Garcia A.C."/>
            <person name="Gardiner A."/>
            <person name="Garfield D.A."/>
            <person name="Garvin B.E."/>
            <person name="Gibson G."/>
            <person name="Gilbert D."/>
            <person name="Gnerre S."/>
            <person name="Godfrey J."/>
            <person name="Good R."/>
            <person name="Gotea V."/>
            <person name="Gravely B."/>
            <person name="Greenberg A.J."/>
            <person name="Griffiths-Jones S."/>
            <person name="Gross S."/>
            <person name="Guigo R."/>
            <person name="Gustafson E.A."/>
            <person name="Haerty W."/>
            <person name="Hahn M.W."/>
            <person name="Halligan D.L."/>
            <person name="Halpern A.L."/>
            <person name="Halter G.M."/>
            <person name="Han M.V."/>
            <person name="Heger A."/>
            <person name="Hillier L."/>
            <person name="Hinrichs A.S."/>
            <person name="Holmes I."/>
            <person name="Hoskins R.A."/>
            <person name="Hubisz M.J."/>
            <person name="Hultmark D."/>
            <person name="Huntley M.A."/>
            <person name="Jaffe D.B."/>
            <person name="Jagadeeshan S."/>
            <person name="Jeck W.R."/>
            <person name="Johnson J."/>
            <person name="Jones C.D."/>
            <person name="Jordan W.C."/>
            <person name="Karpen G.H."/>
            <person name="Kataoka E."/>
            <person name="Keightley P.D."/>
            <person name="Kheradpour P."/>
            <person name="Kirkness E.F."/>
            <person name="Koerich L.B."/>
            <person name="Kristiansen K."/>
            <person name="Kudrna D."/>
            <person name="Kulathinal R.J."/>
            <person name="Kumar S."/>
            <person name="Kwok R."/>
            <person name="Lander E."/>
            <person name="Langley C.H."/>
            <person name="Lapoint R."/>
            <person name="Lazzaro B.P."/>
            <person name="Lee S.J."/>
            <person name="Levesque L."/>
            <person name="Li R."/>
            <person name="Lin C.F."/>
            <person name="Lin M.F."/>
            <person name="Lindblad-Toh K."/>
            <person name="Llopart A."/>
            <person name="Long M."/>
            <person name="Low L."/>
            <person name="Lozovsky E."/>
            <person name="Lu J."/>
            <person name="Luo M."/>
            <person name="Machado C.A."/>
            <person name="Makalowski W."/>
            <person name="Marzo M."/>
            <person name="Matsuda M."/>
            <person name="Matzkin L."/>
            <person name="McAllister B."/>
            <person name="McBride C.S."/>
            <person name="McKernan B."/>
            <person name="McKernan K."/>
            <person name="Mendez-Lago M."/>
            <person name="Minx P."/>
            <person name="Mollenhauer M.U."/>
            <person name="Montooth K."/>
            <person name="Mount S.M."/>
            <person name="Mu X."/>
            <person name="Myers E."/>
            <person name="Negre B."/>
            <person name="Newfeld S."/>
            <person name="Nielsen R."/>
            <person name="Noor M.A."/>
            <person name="O'Grady P."/>
            <person name="Pachter L."/>
            <person name="Papaceit M."/>
            <person name="Parisi M.J."/>
            <person name="Parisi M."/>
            <person name="Parts L."/>
            <person name="Pedersen J.S."/>
            <person name="Pesole G."/>
            <person name="Phillippy A.M."/>
            <person name="Ponting C.P."/>
            <person name="Pop M."/>
            <person name="Porcelli D."/>
            <person name="Powell J.R."/>
            <person name="Prohaska S."/>
            <person name="Pruitt K."/>
            <person name="Puig M."/>
            <person name="Quesneville H."/>
            <person name="Ram K.R."/>
            <person name="Rand D."/>
            <person name="Rasmussen M.D."/>
            <person name="Reed L.K."/>
            <person name="Reenan R."/>
            <person name="Reily A."/>
            <person name="Remington K.A."/>
            <person name="Rieger T.T."/>
            <person name="Ritchie M.G."/>
            <person name="Robin C."/>
            <person name="Rogers Y.H."/>
            <person name="Rohde C."/>
            <person name="Rozas J."/>
            <person name="Rubenfield M.J."/>
            <person name="Ruiz A."/>
            <person name="Russo S."/>
            <person name="Salzberg S.L."/>
            <person name="Sanchez-Gracia A."/>
            <person name="Saranga D.J."/>
            <person name="Sato H."/>
            <person name="Schaeffer S.W."/>
            <person name="Schatz M.C."/>
            <person name="Schlenke T."/>
            <person name="Schwartz R."/>
            <person name="Segarra C."/>
            <person name="Singh R.S."/>
            <person name="Sirot L."/>
            <person name="Sirota M."/>
            <person name="Sisneros N.B."/>
            <person name="Smith C.D."/>
            <person name="Smith T.F."/>
            <person name="Spieth J."/>
            <person name="Stage D.E."/>
            <person name="Stark A."/>
            <person name="Stephan W."/>
            <person name="Strausberg R.L."/>
            <person name="Strempel S."/>
            <person name="Sturgill D."/>
            <person name="Sutton G."/>
            <person name="Sutton G.G."/>
            <person name="Tao W."/>
            <person name="Teichmann S."/>
            <person name="Tobari Y.N."/>
            <person name="Tomimura Y."/>
            <person name="Tsolas J.M."/>
            <person name="Valente V.L."/>
            <person name="Venter E."/>
            <person name="Venter J.C."/>
            <person name="Vicario S."/>
            <person name="Vieira F.G."/>
            <person name="Vilella A.J."/>
            <person name="Villasante A."/>
            <person name="Walenz B."/>
            <person name="Wang J."/>
            <person name="Wasserman M."/>
            <person name="Watts T."/>
            <person name="Wilson D."/>
            <person name="Wilson R.K."/>
            <person name="Wing R.A."/>
            <person name="Wolfner M.F."/>
            <person name="Wong A."/>
            <person name="Wong G.K."/>
            <person name="Wu C.I."/>
            <person name="Wu G."/>
            <person name="Yamamoto D."/>
            <person name="Yang H.P."/>
            <person name="Yang S.P."/>
            <person name="Yorke J.A."/>
            <person name="Yoshida K."/>
            <person name="Zdobnov E."/>
            <person name="Zhang P."/>
            <person name="Zhang Y."/>
            <person name="Zimin A.V."/>
            <person name="Baldwin J."/>
            <person name="Abdouelleil A."/>
            <person name="Abdulkadir J."/>
            <person name="Abebe A."/>
            <person name="Abera B."/>
            <person name="Abreu J."/>
            <person name="Acer S.C."/>
            <person name="Aftuck L."/>
            <person name="Alexander A."/>
            <person name="An P."/>
            <person name="Anderson E."/>
            <person name="Anderson S."/>
            <person name="Arachi H."/>
            <person name="Azer M."/>
            <person name="Bachantsang P."/>
            <person name="Barry A."/>
            <person name="Bayul T."/>
            <person name="Berlin A."/>
            <person name="Bessette D."/>
            <person name="Bloom T."/>
            <person name="Blye J."/>
            <person name="Boguslavskiy L."/>
            <person name="Bonnet C."/>
            <person name="Boukhgalter B."/>
            <person name="Bourzgui I."/>
            <person name="Brown A."/>
            <person name="Cahill P."/>
            <person name="Channer S."/>
            <person name="Cheshatsang Y."/>
            <person name="Chuda L."/>
            <person name="Citroen M."/>
            <person name="Collymore A."/>
            <person name="Cooke P."/>
            <person name="Costello M."/>
            <person name="D'Aco K."/>
            <person name="Daza R."/>
            <person name="De Haan G."/>
            <person name="DeGray S."/>
            <person name="DeMaso C."/>
            <person name="Dhargay N."/>
            <person name="Dooley K."/>
            <person name="Dooley E."/>
            <person name="Doricent M."/>
            <person name="Dorje P."/>
            <person name="Dorjee K."/>
            <person name="Dupes A."/>
            <person name="Elong R."/>
            <person name="Falk J."/>
            <person name="Farina A."/>
            <person name="Faro S."/>
            <person name="Ferguson D."/>
            <person name="Fisher S."/>
            <person name="Foley C.D."/>
            <person name="Franke A."/>
            <person name="Friedrich D."/>
            <person name="Gadbois L."/>
            <person name="Gearin G."/>
            <person name="Gearin C.R."/>
            <person name="Giannoukos G."/>
            <person name="Goode T."/>
            <person name="Graham J."/>
            <person name="Grandbois E."/>
            <person name="Grewal S."/>
            <person name="Gyaltsen K."/>
            <person name="Hafez N."/>
            <person name="Hagos B."/>
            <person name="Hall J."/>
            <person name="Henson C."/>
            <person name="Hollinger A."/>
            <person name="Honan T."/>
            <person name="Huard M.D."/>
            <person name="Hughes L."/>
            <person name="Hurhula B."/>
            <person name="Husby M.E."/>
            <person name="Kamat A."/>
            <person name="Kanga B."/>
            <person name="Kashin S."/>
            <person name="Khazanovich D."/>
            <person name="Kisner P."/>
            <person name="Lance K."/>
            <person name="Lara M."/>
            <person name="Lee W."/>
            <person name="Lennon N."/>
            <person name="Letendre F."/>
            <person name="LeVine R."/>
            <person name="Lipovsky A."/>
            <person name="Liu X."/>
            <person name="Liu J."/>
            <person name="Liu S."/>
            <person name="Lokyitsang T."/>
            <person name="Lokyitsang Y."/>
            <person name="Lubonja R."/>
            <person name="Lui A."/>
            <person name="MacDonald P."/>
            <person name="Magnisalis V."/>
            <person name="Maru K."/>
            <person name="Matthews C."/>
            <person name="McCusker W."/>
            <person name="McDonough S."/>
            <person name="Mehta T."/>
            <person name="Meldrim J."/>
            <person name="Meneus L."/>
            <person name="Mihai O."/>
            <person name="Mihalev A."/>
            <person name="Mihova T."/>
            <person name="Mittelman R."/>
            <person name="Mlenga V."/>
            <person name="Montmayeur A."/>
            <person name="Mulrain L."/>
            <person name="Navidi A."/>
            <person name="Naylor J."/>
            <person name="Negash T."/>
            <person name="Nguyen T."/>
            <person name="Nguyen N."/>
            <person name="Nicol R."/>
            <person name="Norbu C."/>
            <person name="Norbu N."/>
            <person name="Novod N."/>
            <person name="O'Neill B."/>
            <person name="Osman S."/>
            <person name="Markiewicz E."/>
            <person name="Oyono O.L."/>
            <person name="Patti C."/>
            <person name="Phunkhang P."/>
            <person name="Pierre F."/>
            <person name="Priest M."/>
            <person name="Raghuraman S."/>
            <person name="Rege F."/>
            <person name="Reyes R."/>
            <person name="Rise C."/>
            <person name="Rogov P."/>
            <person name="Ross K."/>
            <person name="Ryan E."/>
            <person name="Settipalli S."/>
            <person name="Shea T."/>
            <person name="Sherpa N."/>
            <person name="Shi L."/>
            <person name="Shih D."/>
            <person name="Sparrow T."/>
            <person name="Spaulding J."/>
            <person name="Stalker J."/>
            <person name="Stange-Thomann N."/>
            <person name="Stavropoulos S."/>
            <person name="Stone C."/>
            <person name="Strader C."/>
            <person name="Tesfaye S."/>
            <person name="Thomson T."/>
            <person name="Thoulutsang Y."/>
            <person name="Thoulutsang D."/>
            <person name="Topham K."/>
            <person name="Topping I."/>
            <person name="Tsamla T."/>
            <person name="Vassiliev H."/>
            <person name="Vo A."/>
            <person name="Wangchuk T."/>
            <person name="Wangdi T."/>
            <person name="Weiand M."/>
            <person name="Wilkinson J."/>
            <person name="Wilson A."/>
            <person name="Yadav S."/>
            <person name="Young G."/>
            <person name="Yu Q."/>
            <person name="Zembek L."/>
            <person name="Zhong D."/>
            <person name="Zimmer A."/>
            <person name="Zwirko Z."/>
            <person name="Jaffe D.B."/>
            <person name="Alvarez P."/>
            <person name="Brockman W."/>
            <person name="Butler J."/>
            <person name="Chin C."/>
            <person name="Gnerre S."/>
            <person name="Grabherr M."/>
            <person name="Kleber M."/>
            <person name="Mauceli E."/>
            <person name="MacCallum I."/>
        </authorList>
    </citation>
    <scope>NUCLEOTIDE SEQUENCE [LARGE SCALE GENOMIC DNA]</scope>
    <source>
        <strain evidence="8">Tucson 15287-2541.00</strain>
    </source>
</reference>
<feature type="compositionally biased region" description="Acidic residues" evidence="5">
    <location>
        <begin position="387"/>
        <end position="401"/>
    </location>
</feature>
<dbReference type="OrthoDB" id="361532at2759"/>
<keyword evidence="8" id="KW-1185">Reference proteome</keyword>
<sequence length="1860" mass="203735">MQQTLSYSSSPSPTLISAPIRPRSTTDTATAIPVPVSFPIPVPVTVTATPAIISVDYSYDPRRIMSPSTHSNGNYTAEDQLYMENKTMTTMTSSQLNQPYSSLFGDPVPPPQPEDYFGTAAFETIHASSIDMPSSEEDTLVAAVALNALTGNESCRRLFSNVPYCNTNTISTCRSQPLPRLQPPDIQILPNSSAGSSGSDQLDSPNFMLLTPLDNVSKPVGYDNQYDEQATQVSEEEQEQQQQQSKLRPRSESYASSGLDWYRPVSQHFAEFSRIPKLRPSSKMVMSIKHEEMPLSPLATMLQDSTNSSSSGDDQLQDKQMSSSLDRNLILSPKQYLQQQQQRELLRELNERQLIESMRSYGLETPISHRSHHSLMPESSIERATPDEEPEEQQEDQELEELQSHLQTMSPVVIKDSVSTGGDYRVGDTRLHKKSSFTILSVRSPKSSPQRTDRHPSIQSTTTSSQAPAQTAPQLRPRRKSLAGMRLPQLPLPAAPTDDSPRPSVQFNMSGRYSPNKLAMPTKGILQQRDSLTSSVDTTYTPRIQRRGSTFGQQRIKSLETLPLITDAYLRSAIPRFHRSNMELDKEPAIIPPGSLPRPFKPNPNPTRKQRGLLSIINKEEKEEQDRFSPLQPRSNWLSLDDLTLEQRLRKSAFDPRHRRRSSSTSPERRSSTQTASDRRSSNLSSITTSDFSFRRPTLSTLPATTTITGTGSTAPRRKSIYQTPKKSPRRKSITSMDLKQLGKRTKIAKPSTLSPIIGTPNKDSGKDSPLHGDAYEAAHLDTASELSLLRRRDSTSRIPVRNSPRDSLPNSRSTSPLKDPLSTLSGRNSQASNSRSPSQATTRSGGMDIRGMDIRLTPNRRSAPASRSNSRLAQDNSRTDSRADSRANSRANSRAESRADSRANSRANSRAESRGDSRVNSRADSRANSRADSRADSRANSRADSRAESRLSVRSSMRSTPSISPAAGNNTRNSRQMDTTPNRRKSISTSPKTPTAKATPRRRMSPSPTAKRGKPSKQTPKETTSIGPRRNSRSRIPTRSASASKTSSPAQKVTVAPVTQTGDKAKGKKSAQTVQSRKVSPKAKLSSSKAESAKKKISSISKLERNGSKTPAKVTSKKPAKPQKLEQATATKTNGKSGLPKPLKRAGSQQSIKKPQTQTQPQENESSKQAKQKISTEREEIKAKDNTADSSKPLAMHVGNAVQQAADALPAVRSEVNATPSKGGGIQRQGSNMSTLVRMSSRLSLISNKKRGDSAHNRKVSTVPEQTTEAEVAAAKAASPPAATSSDAKLEAKSMIDSATSETLTDHLMDHKTHENQSGLVPDLAAGASPTPSGAVKPNESAVSRLDTADGSNALTSSPSELEKSPVPPTQPIEASISVLNTAEAVSISPHAISAMPEADNELANLEEAQAVNFEHARTHKDGGSREDFQVDDKRLSPDGQGGSTAGSGGAHAKTSSEEFLKDDVGKGRGCCRCCSTLCMRFRRSRCMRCCGRRKDRLHDATEEHPVLSSARSSATTTTTTQVEVIDETKVDKKKKARCCPKFNCCKSCKKKPKPSGESDVDKEEAKMSSDMGQMHQPIPKQQQQQGKCGMCLRKVFCCRSVNKVDPITGDETELNKCCFCIPCRRRRAAAAATDPKVAWRDPDRDPELGITATDAAVLEGSSVAPSSTAAAEEVTKVGCCKRFWLMLLCCRKKKPRRGSETRRQSIVAPPSEDTRRKLHNDLVEYTSKMKGAIPVLPLYLAWFCAFCNIIFPGLGTLLSGLFCLCVGIPRFSQFDSARARIGSFIINIIVAVSQFFCVLFCFVGWGWSIWWGTIMLKCAKKLSKIKKVERLELEEEQRQAELAAAAGTVRRETETAKT</sequence>
<dbReference type="Proteomes" id="UP000001070">
    <property type="component" value="Unassembled WGS sequence"/>
</dbReference>
<organism evidence="8">
    <name type="scientific">Drosophila grimshawi</name>
    <name type="common">Hawaiian fruit fly</name>
    <name type="synonym">Idiomyia grimshawi</name>
    <dbReference type="NCBI Taxonomy" id="7222"/>
    <lineage>
        <taxon>Eukaryota</taxon>
        <taxon>Metazoa</taxon>
        <taxon>Ecdysozoa</taxon>
        <taxon>Arthropoda</taxon>
        <taxon>Hexapoda</taxon>
        <taxon>Insecta</taxon>
        <taxon>Pterygota</taxon>
        <taxon>Neoptera</taxon>
        <taxon>Endopterygota</taxon>
        <taxon>Diptera</taxon>
        <taxon>Brachycera</taxon>
        <taxon>Muscomorpha</taxon>
        <taxon>Ephydroidea</taxon>
        <taxon>Drosophilidae</taxon>
        <taxon>Drosophila</taxon>
        <taxon>Hawaiian Drosophila</taxon>
    </lineage>
</organism>
<feature type="compositionally biased region" description="Low complexity" evidence="5">
    <location>
        <begin position="860"/>
        <end position="872"/>
    </location>
</feature>
<feature type="compositionally biased region" description="Low complexity" evidence="5">
    <location>
        <begin position="697"/>
        <end position="715"/>
    </location>
</feature>
<feature type="compositionally biased region" description="Basic and acidic residues" evidence="5">
    <location>
        <begin position="764"/>
        <end position="773"/>
    </location>
</feature>
<feature type="region of interest" description="Disordered" evidence="5">
    <location>
        <begin position="366"/>
        <end position="401"/>
    </location>
</feature>
<feature type="compositionally biased region" description="Polar residues" evidence="5">
    <location>
        <begin position="809"/>
        <end position="845"/>
    </location>
</feature>
<feature type="compositionally biased region" description="Polar residues" evidence="5">
    <location>
        <begin position="1229"/>
        <end position="1248"/>
    </location>
</feature>
<feature type="compositionally biased region" description="Basic and acidic residues" evidence="5">
    <location>
        <begin position="1417"/>
        <end position="1438"/>
    </location>
</feature>
<evidence type="ECO:0000256" key="4">
    <source>
        <dbReference type="ARBA" id="ARBA00023136"/>
    </source>
</evidence>
<feature type="compositionally biased region" description="Polar residues" evidence="5">
    <location>
        <begin position="1148"/>
        <end position="1174"/>
    </location>
</feature>
<feature type="compositionally biased region" description="Pro residues" evidence="5">
    <location>
        <begin position="590"/>
        <end position="605"/>
    </location>
</feature>
<dbReference type="GO" id="GO:0050954">
    <property type="term" value="P:sensory perception of mechanical stimulus"/>
    <property type="evidence" value="ECO:0007669"/>
    <property type="project" value="EnsemblMetazoa"/>
</dbReference>
<name>B4JVG8_DROGR</name>
<accession>B4JVG8</accession>
<dbReference type="eggNOG" id="ENOG502S270">
    <property type="taxonomic scope" value="Eukaryota"/>
</dbReference>
<feature type="compositionally biased region" description="Gly residues" evidence="5">
    <location>
        <begin position="1441"/>
        <end position="1451"/>
    </location>
</feature>
<evidence type="ECO:0000256" key="1">
    <source>
        <dbReference type="ARBA" id="ARBA00004141"/>
    </source>
</evidence>
<feature type="compositionally biased region" description="Low complexity" evidence="5">
    <location>
        <begin position="457"/>
        <end position="474"/>
    </location>
</feature>
<dbReference type="InParanoid" id="B4JVG8"/>
<dbReference type="GO" id="GO:0016020">
    <property type="term" value="C:membrane"/>
    <property type="evidence" value="ECO:0007669"/>
    <property type="project" value="UniProtKB-SubCell"/>
</dbReference>